<comment type="caution">
    <text evidence="2">The sequence shown here is derived from an EMBL/GenBank/DDBJ whole genome shotgun (WGS) entry which is preliminary data.</text>
</comment>
<proteinExistence type="predicted"/>
<reference evidence="2 3" key="1">
    <citation type="submission" date="2018-05" db="EMBL/GenBank/DDBJ databases">
        <title>Genomic Encyclopedia of Type Strains, Phase IV (KMG-IV): sequencing the most valuable type-strain genomes for metagenomic binning, comparative biology and taxonomic classification.</title>
        <authorList>
            <person name="Goeker M."/>
        </authorList>
    </citation>
    <scope>NUCLEOTIDE SEQUENCE [LARGE SCALE GENOMIC DNA]</scope>
    <source>
        <strain evidence="2 3">DSM 45480</strain>
    </source>
</reference>
<sequence>MSSVVLEDEGLPDADMRARAVAHHDGEDIAMGARTEALRPMHGEHVGVHLSLEQLHFFDLDDGRRIGPRGRRRRDGGVKAGCRPRRGNRPS</sequence>
<accession>A0A316HWW1</accession>
<protein>
    <submittedName>
        <fullName evidence="2">Uncharacterized protein</fullName>
    </submittedName>
</protein>
<gene>
    <name evidence="2" type="ORF">C8D88_11222</name>
</gene>
<feature type="region of interest" description="Disordered" evidence="1">
    <location>
        <begin position="62"/>
        <end position="91"/>
    </location>
</feature>
<dbReference type="EMBL" id="QGHB01000012">
    <property type="protein sequence ID" value="PWK82774.1"/>
    <property type="molecule type" value="Genomic_DNA"/>
</dbReference>
<evidence type="ECO:0000313" key="3">
    <source>
        <dbReference type="Proteomes" id="UP000246005"/>
    </source>
</evidence>
<dbReference type="Proteomes" id="UP000246005">
    <property type="component" value="Unassembled WGS sequence"/>
</dbReference>
<dbReference type="RefSeq" id="WP_109640127.1">
    <property type="nucleotide sequence ID" value="NZ_QGHB01000012.1"/>
</dbReference>
<evidence type="ECO:0000313" key="2">
    <source>
        <dbReference type="EMBL" id="PWK82774.1"/>
    </source>
</evidence>
<dbReference type="AlphaFoldDB" id="A0A316HWW1"/>
<name>A0A316HWW1_9PSEU</name>
<feature type="compositionally biased region" description="Basic residues" evidence="1">
    <location>
        <begin position="82"/>
        <end position="91"/>
    </location>
</feature>
<organism evidence="2 3">
    <name type="scientific">Lentzea atacamensis</name>
    <dbReference type="NCBI Taxonomy" id="531938"/>
    <lineage>
        <taxon>Bacteria</taxon>
        <taxon>Bacillati</taxon>
        <taxon>Actinomycetota</taxon>
        <taxon>Actinomycetes</taxon>
        <taxon>Pseudonocardiales</taxon>
        <taxon>Pseudonocardiaceae</taxon>
        <taxon>Lentzea</taxon>
    </lineage>
</organism>
<evidence type="ECO:0000256" key="1">
    <source>
        <dbReference type="SAM" id="MobiDB-lite"/>
    </source>
</evidence>